<evidence type="ECO:0000313" key="1">
    <source>
        <dbReference type="EMBL" id="CAL1610646.1"/>
    </source>
</evidence>
<protein>
    <submittedName>
        <fullName evidence="1">Uncharacterized protein</fullName>
    </submittedName>
</protein>
<sequence length="134" mass="14816">MTTVTESSPLPLWADERCSADERLTPLLSLAAVKDEDVWTAGTQAQDLSIIPSTRNSYFVPPDSQSYLSCSGFLFIQSMEVSGQGGVDIVINPVLLNAALAFHLRVYLHLNRHSQGASLPQRPRLEPQRLMYSI</sequence>
<reference evidence="1 2" key="1">
    <citation type="submission" date="2024-04" db="EMBL/GenBank/DDBJ databases">
        <authorList>
            <person name="Waldvogel A.-M."/>
            <person name="Schoenle A."/>
        </authorList>
    </citation>
    <scope>NUCLEOTIDE SEQUENCE [LARGE SCALE GENOMIC DNA]</scope>
</reference>
<dbReference type="Proteomes" id="UP001497482">
    <property type="component" value="Chromosome 7"/>
</dbReference>
<keyword evidence="2" id="KW-1185">Reference proteome</keyword>
<proteinExistence type="predicted"/>
<dbReference type="AlphaFoldDB" id="A0AAV2MB96"/>
<gene>
    <name evidence="1" type="ORF">KC01_LOCUS37215</name>
</gene>
<accession>A0AAV2MB96</accession>
<evidence type="ECO:0000313" key="2">
    <source>
        <dbReference type="Proteomes" id="UP001497482"/>
    </source>
</evidence>
<organism evidence="1 2">
    <name type="scientific">Knipowitschia caucasica</name>
    <name type="common">Caucasian dwarf goby</name>
    <name type="synonym">Pomatoschistus caucasicus</name>
    <dbReference type="NCBI Taxonomy" id="637954"/>
    <lineage>
        <taxon>Eukaryota</taxon>
        <taxon>Metazoa</taxon>
        <taxon>Chordata</taxon>
        <taxon>Craniata</taxon>
        <taxon>Vertebrata</taxon>
        <taxon>Euteleostomi</taxon>
        <taxon>Actinopterygii</taxon>
        <taxon>Neopterygii</taxon>
        <taxon>Teleostei</taxon>
        <taxon>Neoteleostei</taxon>
        <taxon>Acanthomorphata</taxon>
        <taxon>Gobiaria</taxon>
        <taxon>Gobiiformes</taxon>
        <taxon>Gobioidei</taxon>
        <taxon>Gobiidae</taxon>
        <taxon>Gobiinae</taxon>
        <taxon>Knipowitschia</taxon>
    </lineage>
</organism>
<dbReference type="EMBL" id="OZ035829">
    <property type="protein sequence ID" value="CAL1610646.1"/>
    <property type="molecule type" value="Genomic_DNA"/>
</dbReference>
<name>A0AAV2MB96_KNICA</name>